<organism evidence="1 2">
    <name type="scientific">Magallana gigas</name>
    <name type="common">Pacific oyster</name>
    <name type="synonym">Crassostrea gigas</name>
    <dbReference type="NCBI Taxonomy" id="29159"/>
    <lineage>
        <taxon>Eukaryota</taxon>
        <taxon>Metazoa</taxon>
        <taxon>Spiralia</taxon>
        <taxon>Lophotrochozoa</taxon>
        <taxon>Mollusca</taxon>
        <taxon>Bivalvia</taxon>
        <taxon>Autobranchia</taxon>
        <taxon>Pteriomorphia</taxon>
        <taxon>Ostreida</taxon>
        <taxon>Ostreoidea</taxon>
        <taxon>Ostreidae</taxon>
        <taxon>Magallana</taxon>
    </lineage>
</organism>
<evidence type="ECO:0000313" key="2">
    <source>
        <dbReference type="Proteomes" id="UP000005408"/>
    </source>
</evidence>
<proteinExistence type="predicted"/>
<reference evidence="1" key="1">
    <citation type="submission" date="2022-08" db="UniProtKB">
        <authorList>
            <consortium name="EnsemblMetazoa"/>
        </authorList>
    </citation>
    <scope>IDENTIFICATION</scope>
    <source>
        <strain evidence="1">05x7-T-G4-1.051#20</strain>
    </source>
</reference>
<protein>
    <submittedName>
        <fullName evidence="1">Uncharacterized protein</fullName>
    </submittedName>
</protein>
<evidence type="ECO:0000313" key="1">
    <source>
        <dbReference type="EnsemblMetazoa" id="G30730.4:cds"/>
    </source>
</evidence>
<accession>A0A8W8M5Y1</accession>
<sequence length="650" mass="76390">MAESPSTMTLDYDMFSILRDNVDPIKVAVELQSEIFLEKDMFYQWRDFSSKKRIWKRIIEYVTAYLTPQEFLSVLFKSGYNCVALQLSRKLCKQLVGPRTTEVDDSCNEIFYALKTKAYNKTLERPKIDALLESFQRFGEYKRNMRDANKLAYVLCAGLDTIIMSFTESLPDHPWFKKLKTVNLSTTNTNLFNVAYQSRLAIASAVRGEIEDSNNYLSAALMESLGISDSSIITNMYYFAAYIKGCEFERNPTSAIKDEILKFIDLGLQTLVTQKVEVQEFWRKMFLQRKIYCYLGLSNKACPISKFEKDRDDLEEASKLLAEIYPIREGMDDRRKQLFLVADARYHELQEHKHSELALTYLNHAISLDPEMKFGDTRYIKQYKSELQDFMMICDEIKPSHEKQTQSLKERHVDLRLTIKYIDLHPDICKVLKSNCDVDYRELINTVRIVGFDLYIGNRDDQDLKTHFKEDFYLTFLRHQDLIMPDVGVKELRRRLLKFLKQNPLHEMNEHFGDFVKRSCHCHLSHGSEFMTNLEEKMCWQVILQMVEKETFCGAVEVWGIARLCNIPLSVLSFRQDRTSVQKVSFNFCRESLTNHVLYVGHVFHETHKFFPLRKVSADTVHHLYINPLQEENKTGNFHKEHFFLCFVMS</sequence>
<keyword evidence="2" id="KW-1185">Reference proteome</keyword>
<dbReference type="AlphaFoldDB" id="A0A8W8M5Y1"/>
<dbReference type="Proteomes" id="UP000005408">
    <property type="component" value="Unassembled WGS sequence"/>
</dbReference>
<dbReference type="EnsemblMetazoa" id="G30730.4">
    <property type="protein sequence ID" value="G30730.4:cds"/>
    <property type="gene ID" value="G30730"/>
</dbReference>
<name>A0A8W8M5Y1_MAGGI</name>